<comment type="function">
    <text evidence="6">May nick specific sequences that contain T:G mispairs resulting from m5C-deamination.</text>
</comment>
<comment type="similarity">
    <text evidence="6">Belongs to the vsr family.</text>
</comment>
<dbReference type="EMBL" id="BSWK01000014">
    <property type="protein sequence ID" value="GMB86743.1"/>
    <property type="molecule type" value="Genomic_DNA"/>
</dbReference>
<proteinExistence type="inferred from homology"/>
<evidence type="ECO:0000256" key="3">
    <source>
        <dbReference type="ARBA" id="ARBA00022763"/>
    </source>
</evidence>
<dbReference type="GO" id="GO:0016787">
    <property type="term" value="F:hydrolase activity"/>
    <property type="evidence" value="ECO:0007669"/>
    <property type="project" value="UniProtKB-KW"/>
</dbReference>
<dbReference type="RefSeq" id="WP_011678346.1">
    <property type="nucleotide sequence ID" value="NZ_BSWJ01000012.1"/>
</dbReference>
<dbReference type="InterPro" id="IPR004603">
    <property type="entry name" value="DNA_mismatch_endonuc_vsr"/>
</dbReference>
<protein>
    <recommendedName>
        <fullName evidence="6">Very short patch repair endonuclease</fullName>
        <ecNumber evidence="6">3.1.-.-</ecNumber>
    </recommendedName>
</protein>
<evidence type="ECO:0000256" key="2">
    <source>
        <dbReference type="ARBA" id="ARBA00022759"/>
    </source>
</evidence>
<keyword evidence="3 6" id="KW-0227">DNA damage</keyword>
<keyword evidence="1 6" id="KW-0540">Nuclease</keyword>
<dbReference type="Proteomes" id="UP001165243">
    <property type="component" value="Unassembled WGS sequence"/>
</dbReference>
<accession>A0AAV5PGC5</accession>
<reference evidence="8" key="1">
    <citation type="submission" date="2023-04" db="EMBL/GenBank/DDBJ databases">
        <title>Draft genome sequences of Lactobacillus delbrueckii subsp. bulgaricus ME-900 and ME-901 with improved acid tolerance.</title>
        <authorList>
            <person name="Ishida T."/>
            <person name="Yamamoto E."/>
            <person name="Koizumi A."/>
            <person name="Fujiwara S."/>
            <person name="Makino S."/>
            <person name="Kano H."/>
            <person name="Kimura K."/>
        </authorList>
    </citation>
    <scope>NUCLEOTIDE SEQUENCE</scope>
    <source>
        <strain evidence="8">ME-900</strain>
    </source>
</reference>
<dbReference type="SUPFAM" id="SSF52980">
    <property type="entry name" value="Restriction endonuclease-like"/>
    <property type="match status" value="1"/>
</dbReference>
<evidence type="ECO:0000313" key="9">
    <source>
        <dbReference type="Proteomes" id="UP001165243"/>
    </source>
</evidence>
<dbReference type="NCBIfam" id="TIGR00632">
    <property type="entry name" value="vsr"/>
    <property type="match status" value="1"/>
</dbReference>
<gene>
    <name evidence="8" type="ORF">ME0900_11160</name>
</gene>
<keyword evidence="2 6" id="KW-0255">Endonuclease</keyword>
<dbReference type="Gene3D" id="3.40.960.10">
    <property type="entry name" value="VSR Endonuclease"/>
    <property type="match status" value="1"/>
</dbReference>
<evidence type="ECO:0000313" key="8">
    <source>
        <dbReference type="EMBL" id="GMB86743.1"/>
    </source>
</evidence>
<dbReference type="CDD" id="cd00221">
    <property type="entry name" value="Vsr"/>
    <property type="match status" value="1"/>
</dbReference>
<dbReference type="Pfam" id="PF04480">
    <property type="entry name" value="DUF559"/>
    <property type="match status" value="1"/>
</dbReference>
<name>A0AAV5PGC5_LACDE</name>
<evidence type="ECO:0000256" key="1">
    <source>
        <dbReference type="ARBA" id="ARBA00022722"/>
    </source>
</evidence>
<dbReference type="InterPro" id="IPR011335">
    <property type="entry name" value="Restrct_endonuc-II-like"/>
</dbReference>
<dbReference type="PIRSF" id="PIRSF018267">
    <property type="entry name" value="VSR_endonuc"/>
    <property type="match status" value="1"/>
</dbReference>
<comment type="caution">
    <text evidence="8">The sequence shown here is derived from an EMBL/GenBank/DDBJ whole genome shotgun (WGS) entry which is preliminary data.</text>
</comment>
<dbReference type="Pfam" id="PF03852">
    <property type="entry name" value="Vsr"/>
    <property type="match status" value="1"/>
</dbReference>
<evidence type="ECO:0000256" key="5">
    <source>
        <dbReference type="ARBA" id="ARBA00023204"/>
    </source>
</evidence>
<keyword evidence="4 6" id="KW-0378">Hydrolase</keyword>
<feature type="domain" description="DUF559" evidence="7">
    <location>
        <begin position="95"/>
        <end position="134"/>
    </location>
</feature>
<evidence type="ECO:0000256" key="4">
    <source>
        <dbReference type="ARBA" id="ARBA00022801"/>
    </source>
</evidence>
<dbReference type="InterPro" id="IPR007569">
    <property type="entry name" value="DUF559"/>
</dbReference>
<dbReference type="AlphaFoldDB" id="A0AAV5PGC5"/>
<sequence length="140" mass="17071">MAYEFKTDPRTSKRMSKVHSTEGKDEVIIRKILWKNGIHYRKNYKDLPGKPDIALTKYKVAVFIDGEFWHGYDWENYKKHIESNRDYWIPKIERNMKRDQEVNAKLKEMGWTVLRFWSKQVLKNPEYYAELIMVYTRSDE</sequence>
<dbReference type="EC" id="3.1.-.-" evidence="6"/>
<dbReference type="GO" id="GO:0006298">
    <property type="term" value="P:mismatch repair"/>
    <property type="evidence" value="ECO:0007669"/>
    <property type="project" value="UniProtKB-UniRule"/>
</dbReference>
<dbReference type="GO" id="GO:0004519">
    <property type="term" value="F:endonuclease activity"/>
    <property type="evidence" value="ECO:0007669"/>
    <property type="project" value="UniProtKB-KW"/>
</dbReference>
<evidence type="ECO:0000259" key="7">
    <source>
        <dbReference type="Pfam" id="PF04480"/>
    </source>
</evidence>
<evidence type="ECO:0000256" key="6">
    <source>
        <dbReference type="PIRNR" id="PIRNR018267"/>
    </source>
</evidence>
<keyword evidence="5 6" id="KW-0234">DNA repair</keyword>
<organism evidence="8 9">
    <name type="scientific">Lactobacillus delbrueckii subsp. bulgaricus</name>
    <dbReference type="NCBI Taxonomy" id="1585"/>
    <lineage>
        <taxon>Bacteria</taxon>
        <taxon>Bacillati</taxon>
        <taxon>Bacillota</taxon>
        <taxon>Bacilli</taxon>
        <taxon>Lactobacillales</taxon>
        <taxon>Lactobacillaceae</taxon>
        <taxon>Lactobacillus</taxon>
    </lineage>
</organism>